<organism evidence="2 3">
    <name type="scientific">Thermomonospora curvata (strain ATCC 19995 / DSM 43183 / JCM 3096 / KCTC 9072 / NBRC 15933 / NCIMB 10081 / Henssen B9)</name>
    <dbReference type="NCBI Taxonomy" id="471852"/>
    <lineage>
        <taxon>Bacteria</taxon>
        <taxon>Bacillati</taxon>
        <taxon>Actinomycetota</taxon>
        <taxon>Actinomycetes</taxon>
        <taxon>Streptosporangiales</taxon>
        <taxon>Thermomonosporaceae</taxon>
        <taxon>Thermomonospora</taxon>
    </lineage>
</organism>
<dbReference type="Proteomes" id="UP000001918">
    <property type="component" value="Chromosome"/>
</dbReference>
<keyword evidence="1" id="KW-1133">Transmembrane helix</keyword>
<reference evidence="2 3" key="1">
    <citation type="journal article" date="2011" name="Stand. Genomic Sci.">
        <title>Complete genome sequence of Thermomonospora curvata type strain (B9).</title>
        <authorList>
            <person name="Chertkov O."/>
            <person name="Sikorski J."/>
            <person name="Nolan M."/>
            <person name="Lapidus A."/>
            <person name="Lucas S."/>
            <person name="Del Rio T.G."/>
            <person name="Tice H."/>
            <person name="Cheng J.F."/>
            <person name="Goodwin L."/>
            <person name="Pitluck S."/>
            <person name="Liolios K."/>
            <person name="Ivanova N."/>
            <person name="Mavromatis K."/>
            <person name="Mikhailova N."/>
            <person name="Ovchinnikova G."/>
            <person name="Pati A."/>
            <person name="Chen A."/>
            <person name="Palaniappan K."/>
            <person name="Djao O.D."/>
            <person name="Land M."/>
            <person name="Hauser L."/>
            <person name="Chang Y.J."/>
            <person name="Jeffries C.D."/>
            <person name="Brettin T."/>
            <person name="Han C."/>
            <person name="Detter J.C."/>
            <person name="Rohde M."/>
            <person name="Goker M."/>
            <person name="Woyke T."/>
            <person name="Bristow J."/>
            <person name="Eisen J.A."/>
            <person name="Markowitz V."/>
            <person name="Hugenholtz P."/>
            <person name="Klenk H.P."/>
            <person name="Kyrpides N.C."/>
        </authorList>
    </citation>
    <scope>NUCLEOTIDE SEQUENCE [LARGE SCALE GENOMIC DNA]</scope>
    <source>
        <strain evidence="3">ATCC 19995 / DSM 43183 / JCM 3096 / KCTC 9072 / NBRC 15933 / NCIMB 10081 / Henssen B9</strain>
    </source>
</reference>
<evidence type="ECO:0000256" key="1">
    <source>
        <dbReference type="SAM" id="Phobius"/>
    </source>
</evidence>
<keyword evidence="1" id="KW-0472">Membrane</keyword>
<dbReference type="HOGENOM" id="CLU_3104885_0_0_11"/>
<dbReference type="STRING" id="471852.Tcur_0840"/>
<keyword evidence="1" id="KW-0812">Transmembrane</keyword>
<protein>
    <submittedName>
        <fullName evidence="2">Uncharacterized protein</fullName>
    </submittedName>
</protein>
<proteinExistence type="predicted"/>
<feature type="transmembrane region" description="Helical" evidence="1">
    <location>
        <begin position="30"/>
        <end position="48"/>
    </location>
</feature>
<dbReference type="AlphaFoldDB" id="D1A6F5"/>
<dbReference type="RefSeq" id="WP_012851214.1">
    <property type="nucleotide sequence ID" value="NC_013510.1"/>
</dbReference>
<gene>
    <name evidence="2" type="ordered locus">Tcur_0840</name>
</gene>
<keyword evidence="3" id="KW-1185">Reference proteome</keyword>
<dbReference type="EMBL" id="CP001738">
    <property type="protein sequence ID" value="ACY96430.1"/>
    <property type="molecule type" value="Genomic_DNA"/>
</dbReference>
<dbReference type="KEGG" id="tcu:Tcur_0840"/>
<name>D1A6F5_THECD</name>
<evidence type="ECO:0000313" key="2">
    <source>
        <dbReference type="EMBL" id="ACY96430.1"/>
    </source>
</evidence>
<accession>D1A6F5</accession>
<evidence type="ECO:0000313" key="3">
    <source>
        <dbReference type="Proteomes" id="UP000001918"/>
    </source>
</evidence>
<sequence length="51" mass="5690">MTGFILLFFIAVLCAYLVRFVAARLRWSVPSYSGVIIVVMIAVLAVWGRSL</sequence>